<name>A0ABW5E4N2_9BACT</name>
<dbReference type="InterPro" id="IPR035093">
    <property type="entry name" value="RelE/ParE_toxin_dom_sf"/>
</dbReference>
<keyword evidence="2" id="KW-1185">Reference proteome</keyword>
<evidence type="ECO:0000313" key="1">
    <source>
        <dbReference type="EMBL" id="MFD2277322.1"/>
    </source>
</evidence>
<dbReference type="EMBL" id="JBHUJC010000041">
    <property type="protein sequence ID" value="MFD2277322.1"/>
    <property type="molecule type" value="Genomic_DNA"/>
</dbReference>
<dbReference type="Gene3D" id="3.30.2310.20">
    <property type="entry name" value="RelE-like"/>
    <property type="match status" value="1"/>
</dbReference>
<protein>
    <submittedName>
        <fullName evidence="1">Type II toxin-antitoxin system RelE/ParE family toxin</fullName>
    </submittedName>
</protein>
<proteinExistence type="predicted"/>
<evidence type="ECO:0000313" key="2">
    <source>
        <dbReference type="Proteomes" id="UP001597297"/>
    </source>
</evidence>
<dbReference type="RefSeq" id="WP_377136972.1">
    <property type="nucleotide sequence ID" value="NZ_JBHUJC010000041.1"/>
</dbReference>
<accession>A0ABW5E4N2</accession>
<sequence length="66" mass="7736">MAFYKVVFAKRVRKDFRGFPQQDAEKILNVVRALAAEPYPGGSKKWKDEELIVMVVKVGYRKDVRY</sequence>
<dbReference type="SUPFAM" id="SSF143011">
    <property type="entry name" value="RelE-like"/>
    <property type="match status" value="1"/>
</dbReference>
<dbReference type="Proteomes" id="UP001597297">
    <property type="component" value="Unassembled WGS sequence"/>
</dbReference>
<reference evidence="2" key="1">
    <citation type="journal article" date="2019" name="Int. J. Syst. Evol. Microbiol.">
        <title>The Global Catalogue of Microorganisms (GCM) 10K type strain sequencing project: providing services to taxonomists for standard genome sequencing and annotation.</title>
        <authorList>
            <consortium name="The Broad Institute Genomics Platform"/>
            <consortium name="The Broad Institute Genome Sequencing Center for Infectious Disease"/>
            <person name="Wu L."/>
            <person name="Ma J."/>
        </authorList>
    </citation>
    <scope>NUCLEOTIDE SEQUENCE [LARGE SCALE GENOMIC DNA]</scope>
    <source>
        <strain evidence="2">JCM 16545</strain>
    </source>
</reference>
<comment type="caution">
    <text evidence="1">The sequence shown here is derived from an EMBL/GenBank/DDBJ whole genome shotgun (WGS) entry which is preliminary data.</text>
</comment>
<gene>
    <name evidence="1" type="ORF">ACFSQZ_12645</name>
</gene>
<organism evidence="1 2">
    <name type="scientific">Rubritalea spongiae</name>
    <dbReference type="NCBI Taxonomy" id="430797"/>
    <lineage>
        <taxon>Bacteria</taxon>
        <taxon>Pseudomonadati</taxon>
        <taxon>Verrucomicrobiota</taxon>
        <taxon>Verrucomicrobiia</taxon>
        <taxon>Verrucomicrobiales</taxon>
        <taxon>Rubritaleaceae</taxon>
        <taxon>Rubritalea</taxon>
    </lineage>
</organism>